<keyword evidence="4" id="KW-1185">Reference proteome</keyword>
<dbReference type="Gene3D" id="3.60.10.10">
    <property type="entry name" value="Endonuclease/exonuclease/phosphatase"/>
    <property type="match status" value="1"/>
</dbReference>
<sequence length="766" mass="88133">MAKTRSKVQGKLKTATKLAKKRGSKGKKDANNSISMEQISKIEALEVSEEEDLVENDPALKDVFQPPLSPKSSLARIQRQEEVCSDFVQFLHANDQCNSAIAQGKNSIPPVLRSTSVVRNLDNSFKQSGATGVNPPLHVLDGFVHRIWKGKERERLSYARVLIEVLMDQPLPDMVEFENEFGWNTSVGIRVERMILWKDLMGLNTTDNWFLMRDFNDILSKEERVGHRVKFHPDNEFLNFVKSCQLEDIKASGNFFTSSNKQHGDERIFYKIDRVLANKTWIDKYDRAEVVFLNEGLFDHTPVILSLHPEVVSGKKPFKYFKMWKSHPKYENGLKELHSREKNAREKSIKSQRDYASFLQQKPKVAWLQSGDYNTALFHACIKQRQRQNRILSIEKLDGIRVNEASKIIDAFLEFYNSLLGTRMENRRKIEKSILTRGPILTVDNGRMLTQQFTSDDVKKPIFSMPRKKSLGPDGYSRNFFQDNWEYIGEDISAAVLSFLESDLVRHYGRKANKQSCMIKLDLQKAYDTIEWDFIEEVLTSLNFPHSIIRIVMNWISTPKFSLMLNGALHGFFESKRGLRQRDPMFPLLFVLGMEYLSRLMGKIGEKEDFYFHNRCASLILNHLAFADDVLLFCHGDLKSVMYMLQALKLFSIISDLHPNPSKTAIYCSNLDQGCVNKILQLSGYMRQNLPFTYQGIPICAKKIPGKECEILAEKMMASIRSWSSRNLSFAGRITLINSVLITIPAYWSQIVILPKKILKAIESIC</sequence>
<dbReference type="EnsemblPlants" id="evm.model.03.1132">
    <property type="protein sequence ID" value="cds.evm.model.03.1132"/>
    <property type="gene ID" value="evm.TU.03.1132"/>
</dbReference>
<feature type="domain" description="Reverse transcriptase" evidence="2">
    <location>
        <begin position="506"/>
        <end position="698"/>
    </location>
</feature>
<evidence type="ECO:0000259" key="2">
    <source>
        <dbReference type="Pfam" id="PF00078"/>
    </source>
</evidence>
<proteinExistence type="predicted"/>
<dbReference type="PANTHER" id="PTHR33116:SF84">
    <property type="entry name" value="RNA-DIRECTED DNA POLYMERASE"/>
    <property type="match status" value="1"/>
</dbReference>
<feature type="region of interest" description="Disordered" evidence="1">
    <location>
        <begin position="1"/>
        <end position="34"/>
    </location>
</feature>
<dbReference type="Pfam" id="PF00078">
    <property type="entry name" value="RVT_1"/>
    <property type="match status" value="1"/>
</dbReference>
<dbReference type="Proteomes" id="UP000596661">
    <property type="component" value="Chromosome 3"/>
</dbReference>
<organism evidence="3 4">
    <name type="scientific">Cannabis sativa</name>
    <name type="common">Hemp</name>
    <name type="synonym">Marijuana</name>
    <dbReference type="NCBI Taxonomy" id="3483"/>
    <lineage>
        <taxon>Eukaryota</taxon>
        <taxon>Viridiplantae</taxon>
        <taxon>Streptophyta</taxon>
        <taxon>Embryophyta</taxon>
        <taxon>Tracheophyta</taxon>
        <taxon>Spermatophyta</taxon>
        <taxon>Magnoliopsida</taxon>
        <taxon>eudicotyledons</taxon>
        <taxon>Gunneridae</taxon>
        <taxon>Pentapetalae</taxon>
        <taxon>rosids</taxon>
        <taxon>fabids</taxon>
        <taxon>Rosales</taxon>
        <taxon>Cannabaceae</taxon>
        <taxon>Cannabis</taxon>
    </lineage>
</organism>
<feature type="compositionally biased region" description="Basic residues" evidence="1">
    <location>
        <begin position="1"/>
        <end position="10"/>
    </location>
</feature>
<reference evidence="3" key="2">
    <citation type="submission" date="2021-03" db="UniProtKB">
        <authorList>
            <consortium name="EnsemblPlants"/>
        </authorList>
    </citation>
    <scope>IDENTIFICATION</scope>
</reference>
<evidence type="ECO:0000256" key="1">
    <source>
        <dbReference type="SAM" id="MobiDB-lite"/>
    </source>
</evidence>
<dbReference type="InterPro" id="IPR000477">
    <property type="entry name" value="RT_dom"/>
</dbReference>
<dbReference type="AlphaFoldDB" id="A0A803P436"/>
<dbReference type="Gramene" id="evm.model.03.1132">
    <property type="protein sequence ID" value="cds.evm.model.03.1132"/>
    <property type="gene ID" value="evm.TU.03.1132"/>
</dbReference>
<dbReference type="InterPro" id="IPR036691">
    <property type="entry name" value="Endo/exonu/phosph_ase_sf"/>
</dbReference>
<protein>
    <recommendedName>
        <fullName evidence="2">Reverse transcriptase domain-containing protein</fullName>
    </recommendedName>
</protein>
<dbReference type="SUPFAM" id="SSF56219">
    <property type="entry name" value="DNase I-like"/>
    <property type="match status" value="1"/>
</dbReference>
<evidence type="ECO:0000313" key="4">
    <source>
        <dbReference type="Proteomes" id="UP000596661"/>
    </source>
</evidence>
<reference evidence="3" key="1">
    <citation type="submission" date="2018-11" db="EMBL/GenBank/DDBJ databases">
        <authorList>
            <person name="Grassa J C."/>
        </authorList>
    </citation>
    <scope>NUCLEOTIDE SEQUENCE [LARGE SCALE GENOMIC DNA]</scope>
</reference>
<name>A0A803P436_CANSA</name>
<evidence type="ECO:0000313" key="3">
    <source>
        <dbReference type="EnsemblPlants" id="cds.evm.model.03.1132"/>
    </source>
</evidence>
<accession>A0A803P436</accession>
<dbReference type="EMBL" id="UZAU01000286">
    <property type="status" value="NOT_ANNOTATED_CDS"/>
    <property type="molecule type" value="Genomic_DNA"/>
</dbReference>
<dbReference type="PANTHER" id="PTHR33116">
    <property type="entry name" value="REVERSE TRANSCRIPTASE ZINC-BINDING DOMAIN-CONTAINING PROTEIN-RELATED-RELATED"/>
    <property type="match status" value="1"/>
</dbReference>